<dbReference type="PANTHER" id="PTHR22943:SF248">
    <property type="entry name" value="SEVEN TM RECEPTOR"/>
    <property type="match status" value="1"/>
</dbReference>
<sequence>MLFNIASDVVKGHTEFKTGIFYIVGSDSLKSFLPYSVNIGLIYFWVFTLFFSCTAIPAQSVYRYFCIFKEKKLTIVEYLAMLLVTVLGPLAVLALWIYAELSEIDLYENKVLLLKSDPYYFREIPNFISAQIQRWPLRFCCAAAYILVFVSYGITIYTSCKVWKKLKSAYCFMLPATRQMHNQMTKTMILQAIIPLIFILFPIGIVLTAVFFLVDIPGFGIICNSVHCWIPVVNPLVTIISIKYYRLTICNFFQRPIVVVPS</sequence>
<keyword evidence="1" id="KW-0472">Membrane</keyword>
<accession>A0A914PJ66</accession>
<feature type="transmembrane region" description="Helical" evidence="1">
    <location>
        <begin position="78"/>
        <end position="99"/>
    </location>
</feature>
<evidence type="ECO:0000313" key="2">
    <source>
        <dbReference type="Proteomes" id="UP000887578"/>
    </source>
</evidence>
<dbReference type="Proteomes" id="UP000887578">
    <property type="component" value="Unplaced"/>
</dbReference>
<keyword evidence="1" id="KW-1133">Transmembrane helix</keyword>
<dbReference type="SUPFAM" id="SSF81321">
    <property type="entry name" value="Family A G protein-coupled receptor-like"/>
    <property type="match status" value="1"/>
</dbReference>
<dbReference type="InterPro" id="IPR019428">
    <property type="entry name" value="7TM_GPCR_serpentine_rcpt_Str"/>
</dbReference>
<evidence type="ECO:0000256" key="1">
    <source>
        <dbReference type="SAM" id="Phobius"/>
    </source>
</evidence>
<organism evidence="2 3">
    <name type="scientific">Panagrolaimus davidi</name>
    <dbReference type="NCBI Taxonomy" id="227884"/>
    <lineage>
        <taxon>Eukaryota</taxon>
        <taxon>Metazoa</taxon>
        <taxon>Ecdysozoa</taxon>
        <taxon>Nematoda</taxon>
        <taxon>Chromadorea</taxon>
        <taxon>Rhabditida</taxon>
        <taxon>Tylenchina</taxon>
        <taxon>Panagrolaimomorpha</taxon>
        <taxon>Panagrolaimoidea</taxon>
        <taxon>Panagrolaimidae</taxon>
        <taxon>Panagrolaimus</taxon>
    </lineage>
</organism>
<name>A0A914PJ66_9BILA</name>
<keyword evidence="1" id="KW-0812">Transmembrane</keyword>
<reference evidence="3" key="1">
    <citation type="submission" date="2022-11" db="UniProtKB">
        <authorList>
            <consortium name="WormBaseParasite"/>
        </authorList>
    </citation>
    <scope>IDENTIFICATION</scope>
</reference>
<keyword evidence="2" id="KW-1185">Reference proteome</keyword>
<feature type="transmembrane region" description="Helical" evidence="1">
    <location>
        <begin position="219"/>
        <end position="245"/>
    </location>
</feature>
<dbReference type="WBParaSite" id="PDA_v2.g18421.t1">
    <property type="protein sequence ID" value="PDA_v2.g18421.t1"/>
    <property type="gene ID" value="PDA_v2.g18421"/>
</dbReference>
<feature type="transmembrane region" description="Helical" evidence="1">
    <location>
        <begin position="42"/>
        <end position="66"/>
    </location>
</feature>
<dbReference type="PANTHER" id="PTHR22943">
    <property type="entry name" value="7-TRANSMEMBRANE DOMAIN RECEPTOR C.ELEGANS"/>
    <property type="match status" value="1"/>
</dbReference>
<feature type="transmembrane region" description="Helical" evidence="1">
    <location>
        <begin position="135"/>
        <end position="157"/>
    </location>
</feature>
<protein>
    <submittedName>
        <fullName evidence="3">Uncharacterized protein</fullName>
    </submittedName>
</protein>
<dbReference type="AlphaFoldDB" id="A0A914PJ66"/>
<evidence type="ECO:0000313" key="3">
    <source>
        <dbReference type="WBParaSite" id="PDA_v2.g18421.t1"/>
    </source>
</evidence>
<proteinExistence type="predicted"/>
<dbReference type="Pfam" id="PF10326">
    <property type="entry name" value="7TM_GPCR_Str"/>
    <property type="match status" value="1"/>
</dbReference>
<feature type="transmembrane region" description="Helical" evidence="1">
    <location>
        <begin position="188"/>
        <end position="213"/>
    </location>
</feature>